<proteinExistence type="predicted"/>
<dbReference type="AlphaFoldDB" id="A0A368W703"/>
<dbReference type="OrthoDB" id="2971046at2"/>
<gene>
    <name evidence="1" type="ORF">DFP97_102460</name>
</gene>
<sequence>MNHCSIDNCLKPIKAKDLCAMHHQRLLRHGDPHTVRPRRVKQECMCKWVNCSKTAITKGFCAKHYYIQRVMSTSKVIIT</sequence>
<reference evidence="1 2" key="1">
    <citation type="submission" date="2018-07" db="EMBL/GenBank/DDBJ databases">
        <title>Genomic Encyclopedia of Type Strains, Phase III (KMG-III): the genomes of soil and plant-associated and newly described type strains.</title>
        <authorList>
            <person name="Whitman W."/>
        </authorList>
    </citation>
    <scope>NUCLEOTIDE SEQUENCE [LARGE SCALE GENOMIC DNA]</scope>
    <source>
        <strain evidence="1 2">CECT 7506</strain>
    </source>
</reference>
<name>A0A368W703_9BACL</name>
<protein>
    <submittedName>
        <fullName evidence="1">Uncharacterized protein</fullName>
    </submittedName>
</protein>
<dbReference type="EMBL" id="QPJD01000002">
    <property type="protein sequence ID" value="RCW51264.1"/>
    <property type="molecule type" value="Genomic_DNA"/>
</dbReference>
<dbReference type="Proteomes" id="UP000252415">
    <property type="component" value="Unassembled WGS sequence"/>
</dbReference>
<accession>A0A368W703</accession>
<organism evidence="1 2">
    <name type="scientific">Paenibacillus prosopidis</name>
    <dbReference type="NCBI Taxonomy" id="630520"/>
    <lineage>
        <taxon>Bacteria</taxon>
        <taxon>Bacillati</taxon>
        <taxon>Bacillota</taxon>
        <taxon>Bacilli</taxon>
        <taxon>Bacillales</taxon>
        <taxon>Paenibacillaceae</taxon>
        <taxon>Paenibacillus</taxon>
    </lineage>
</organism>
<evidence type="ECO:0000313" key="2">
    <source>
        <dbReference type="Proteomes" id="UP000252415"/>
    </source>
</evidence>
<comment type="caution">
    <text evidence="1">The sequence shown here is derived from an EMBL/GenBank/DDBJ whole genome shotgun (WGS) entry which is preliminary data.</text>
</comment>
<keyword evidence="2" id="KW-1185">Reference proteome</keyword>
<evidence type="ECO:0000313" key="1">
    <source>
        <dbReference type="EMBL" id="RCW51264.1"/>
    </source>
</evidence>